<keyword evidence="2" id="KW-1185">Reference proteome</keyword>
<dbReference type="Proteomes" id="UP000275368">
    <property type="component" value="Chromosome"/>
</dbReference>
<proteinExistence type="predicted"/>
<sequence length="51" mass="5801">MVYAKPALANGMPPGVIMIDDNWHEPNGTWNVRFPIKEALLQEISFFDRGI</sequence>
<reference evidence="1 2" key="1">
    <citation type="submission" date="2018-11" db="EMBL/GenBank/DDBJ databases">
        <title>Complete genome sequence of Paenibacillus baekrokdamisoli strain KCTC 33723.</title>
        <authorList>
            <person name="Kang S.W."/>
            <person name="Lee K.C."/>
            <person name="Kim K.K."/>
            <person name="Kim J.S."/>
            <person name="Kim D.S."/>
            <person name="Ko S.H."/>
            <person name="Yang S.H."/>
            <person name="Lee J.S."/>
        </authorList>
    </citation>
    <scope>NUCLEOTIDE SEQUENCE [LARGE SCALE GENOMIC DNA]</scope>
    <source>
        <strain evidence="1 2">KCTC 33723</strain>
    </source>
</reference>
<accession>A0A3G9JKB4</accession>
<evidence type="ECO:0000313" key="1">
    <source>
        <dbReference type="EMBL" id="BBH24568.1"/>
    </source>
</evidence>
<dbReference type="RefSeq" id="WP_164522603.1">
    <property type="nucleotide sequence ID" value="NZ_AP019308.1"/>
</dbReference>
<evidence type="ECO:0000313" key="2">
    <source>
        <dbReference type="Proteomes" id="UP000275368"/>
    </source>
</evidence>
<protein>
    <submittedName>
        <fullName evidence="1">Uncharacterized protein</fullName>
    </submittedName>
</protein>
<dbReference type="EMBL" id="AP019308">
    <property type="protein sequence ID" value="BBH24568.1"/>
    <property type="molecule type" value="Genomic_DNA"/>
</dbReference>
<name>A0A3G9JKB4_9BACL</name>
<dbReference type="AlphaFoldDB" id="A0A3G9JKB4"/>
<dbReference type="KEGG" id="pbk:Back11_59130"/>
<gene>
    <name evidence="1" type="ORF">Back11_59130</name>
</gene>
<organism evidence="1 2">
    <name type="scientific">Paenibacillus baekrokdamisoli</name>
    <dbReference type="NCBI Taxonomy" id="1712516"/>
    <lineage>
        <taxon>Bacteria</taxon>
        <taxon>Bacillati</taxon>
        <taxon>Bacillota</taxon>
        <taxon>Bacilli</taxon>
        <taxon>Bacillales</taxon>
        <taxon>Paenibacillaceae</taxon>
        <taxon>Paenibacillus</taxon>
    </lineage>
</organism>